<organism evidence="11 12">
    <name type="scientific">Bos mutus</name>
    <name type="common">wild yak</name>
    <dbReference type="NCBI Taxonomy" id="72004"/>
    <lineage>
        <taxon>Eukaryota</taxon>
        <taxon>Metazoa</taxon>
        <taxon>Chordata</taxon>
        <taxon>Craniata</taxon>
        <taxon>Vertebrata</taxon>
        <taxon>Euteleostomi</taxon>
        <taxon>Mammalia</taxon>
        <taxon>Eutheria</taxon>
        <taxon>Laurasiatheria</taxon>
        <taxon>Artiodactyla</taxon>
        <taxon>Ruminantia</taxon>
        <taxon>Pecora</taxon>
        <taxon>Bovidae</taxon>
        <taxon>Bovinae</taxon>
        <taxon>Bos</taxon>
    </lineage>
</organism>
<evidence type="ECO:0000256" key="6">
    <source>
        <dbReference type="ARBA" id="ARBA00022900"/>
    </source>
</evidence>
<dbReference type="InterPro" id="IPR036186">
    <property type="entry name" value="Serpin_sf"/>
</dbReference>
<evidence type="ECO:0000256" key="3">
    <source>
        <dbReference type="ARBA" id="ARBA00006426"/>
    </source>
</evidence>
<evidence type="ECO:0000256" key="2">
    <source>
        <dbReference type="ARBA" id="ARBA00004496"/>
    </source>
</evidence>
<dbReference type="Pfam" id="PF00079">
    <property type="entry name" value="Serpin"/>
    <property type="match status" value="2"/>
</dbReference>
<evidence type="ECO:0000256" key="7">
    <source>
        <dbReference type="ARBA" id="ARBA00023242"/>
    </source>
</evidence>
<evidence type="ECO:0000256" key="9">
    <source>
        <dbReference type="SAM" id="Coils"/>
    </source>
</evidence>
<keyword evidence="7" id="KW-0539">Nucleus</keyword>
<comment type="subcellular location">
    <subcellularLocation>
        <location evidence="2">Cytoplasm</location>
    </subcellularLocation>
    <subcellularLocation>
        <location evidence="1">Nucleus</location>
    </subcellularLocation>
</comment>
<dbReference type="GO" id="GO:0005615">
    <property type="term" value="C:extracellular space"/>
    <property type="evidence" value="ECO:0007669"/>
    <property type="project" value="InterPro"/>
</dbReference>
<dbReference type="FunFam" id="2.30.39.10:FF:000001">
    <property type="entry name" value="Serpin family B member 2"/>
    <property type="match status" value="2"/>
</dbReference>
<protein>
    <recommendedName>
        <fullName evidence="8">Serpin B10</fullName>
    </recommendedName>
</protein>
<dbReference type="Proteomes" id="UP000322234">
    <property type="component" value="Unassembled WGS sequence"/>
</dbReference>
<gene>
    <name evidence="11" type="ORF">E5288_WYG022851</name>
</gene>
<dbReference type="InterPro" id="IPR042178">
    <property type="entry name" value="Serpin_sf_1"/>
</dbReference>
<dbReference type="SUPFAM" id="SSF56574">
    <property type="entry name" value="Serpins"/>
    <property type="match status" value="2"/>
</dbReference>
<evidence type="ECO:0000256" key="8">
    <source>
        <dbReference type="ARBA" id="ARBA00041146"/>
    </source>
</evidence>
<comment type="caution">
    <text evidence="11">The sequence shown here is derived from an EMBL/GenBank/DDBJ whole genome shotgun (WGS) entry which is preliminary data.</text>
</comment>
<dbReference type="AlphaFoldDB" id="A0A6B0S243"/>
<sequence length="845" mass="95230">MLLLPRCSVIRFTMDSLIAANTKFCFDLFQKISTDDCRKNIFFCPLSLSAALGMVRLGARSGSARQIDQVLHFNEFSQKKGNEPDPCLKKAEQEVPADSNLEGQKEVTGSLTLQTESSKDESGLLSCYFGQLLSKLARIKVDYTLSIANRLYGEREFPICPEYLDGVIQFYHTTVESVDFRKDSEKSRQEINFWVESQSQGKIKELFSKDSINSETVLVLVNAVYFKAKWEKYFDCENTVDAVFSLSESEKKNVKMMNQNGLFRIGFVDELKAQILELPYTKGKLDMVVLLPSGSADNLKALEELERNITYEKLVSWSSSENMSEKRVAVSFPRFTLEDSYDLNPILQDMGITDIFDETKADLTGISPRPSLYLSKVVHKTFVEVDENGTQAVAASGVVGMEKSSPSWETFNANRPFLFFIRHNKTQTILFYGRTSPAHLAHASWFLALSPLSFQKPGPAGIIMDSLVPASTWFGLDLFKDLSKTDEGNVLFSPAGISTTIGMLPPMTRGATATQEQEVPFSEKDTESSRIKAEEKELEKTEEIHHQLQRVLSEISKPNDDYELKIANRLFGEKTYLFLQKYLDYVEKHYHASLEPVDFVNAADESRKKINSWVESQTNEKIKDLLPDGSLSSSIKLVVVNVIYFKGQWDREFKKENTKEEEFWLNKSTSKSVPMMTQRQSFSFKTLEDVPAKILGLPYRSHDLSMFVLLPNDIDGLEKIIDKITPEKLIEWTSAGRMEERAVDLHLPRFRVAGSYDLEAASAGLCAAGLAGSPVGAGLRAQRLLHRSVLEVTEAGTEAAAATAVGFAVTPAQDWERFHCNHPFLFFIRHNESDSVLFFGRFSSP</sequence>
<evidence type="ECO:0000313" key="12">
    <source>
        <dbReference type="Proteomes" id="UP000322234"/>
    </source>
</evidence>
<dbReference type="InterPro" id="IPR023796">
    <property type="entry name" value="Serpin_dom"/>
</dbReference>
<dbReference type="GO" id="GO:0005634">
    <property type="term" value="C:nucleus"/>
    <property type="evidence" value="ECO:0007669"/>
    <property type="project" value="UniProtKB-SubCell"/>
</dbReference>
<evidence type="ECO:0000256" key="4">
    <source>
        <dbReference type="ARBA" id="ARBA00022490"/>
    </source>
</evidence>
<feature type="coiled-coil region" evidence="9">
    <location>
        <begin position="524"/>
        <end position="551"/>
    </location>
</feature>
<proteinExistence type="inferred from homology"/>
<dbReference type="PROSITE" id="PS00284">
    <property type="entry name" value="SERPIN"/>
    <property type="match status" value="2"/>
</dbReference>
<feature type="domain" description="Serpin" evidence="10">
    <location>
        <begin position="26"/>
        <end position="437"/>
    </location>
</feature>
<evidence type="ECO:0000313" key="11">
    <source>
        <dbReference type="EMBL" id="MXQ96370.1"/>
    </source>
</evidence>
<dbReference type="SMART" id="SM00093">
    <property type="entry name" value="SERPIN"/>
    <property type="match status" value="2"/>
</dbReference>
<dbReference type="InterPro" id="IPR000215">
    <property type="entry name" value="Serpin_fam"/>
</dbReference>
<evidence type="ECO:0000259" key="10">
    <source>
        <dbReference type="SMART" id="SM00093"/>
    </source>
</evidence>
<accession>A0A6B0S243</accession>
<dbReference type="InterPro" id="IPR023795">
    <property type="entry name" value="Serpin_CS"/>
</dbReference>
<keyword evidence="6" id="KW-0722">Serine protease inhibitor</keyword>
<keyword evidence="9" id="KW-0175">Coiled coil</keyword>
<dbReference type="Gene3D" id="3.30.497.10">
    <property type="entry name" value="Antithrombin, subunit I, domain 2"/>
    <property type="match status" value="2"/>
</dbReference>
<feature type="domain" description="Serpin" evidence="10">
    <location>
        <begin position="476"/>
        <end position="845"/>
    </location>
</feature>
<dbReference type="GO" id="GO:0005737">
    <property type="term" value="C:cytoplasm"/>
    <property type="evidence" value="ECO:0007669"/>
    <property type="project" value="UniProtKB-SubCell"/>
</dbReference>
<reference evidence="11" key="1">
    <citation type="submission" date="2019-10" db="EMBL/GenBank/DDBJ databases">
        <title>The sequence and de novo assembly of the wild yak genome.</title>
        <authorList>
            <person name="Liu Y."/>
        </authorList>
    </citation>
    <scope>NUCLEOTIDE SEQUENCE [LARGE SCALE GENOMIC DNA]</scope>
    <source>
        <strain evidence="11">WY2019</strain>
    </source>
</reference>
<dbReference type="InterPro" id="IPR042185">
    <property type="entry name" value="Serpin_sf_2"/>
</dbReference>
<comment type="similarity">
    <text evidence="3">Belongs to the serpin family. Ov-serpin subfamily.</text>
</comment>
<dbReference type="PANTHER" id="PTHR11461">
    <property type="entry name" value="SERINE PROTEASE INHIBITOR, SERPIN"/>
    <property type="match status" value="1"/>
</dbReference>
<evidence type="ECO:0000256" key="5">
    <source>
        <dbReference type="ARBA" id="ARBA00022690"/>
    </source>
</evidence>
<dbReference type="EMBL" id="VBQZ03000159">
    <property type="protein sequence ID" value="MXQ96370.1"/>
    <property type="molecule type" value="Genomic_DNA"/>
</dbReference>
<dbReference type="GO" id="GO:0004867">
    <property type="term" value="F:serine-type endopeptidase inhibitor activity"/>
    <property type="evidence" value="ECO:0007669"/>
    <property type="project" value="UniProtKB-KW"/>
</dbReference>
<name>A0A6B0S243_9CETA</name>
<evidence type="ECO:0000256" key="1">
    <source>
        <dbReference type="ARBA" id="ARBA00004123"/>
    </source>
</evidence>
<dbReference type="Gene3D" id="2.30.39.10">
    <property type="entry name" value="Alpha-1-antitrypsin, domain 1"/>
    <property type="match status" value="2"/>
</dbReference>
<dbReference type="CDD" id="cd19571">
    <property type="entry name" value="serpinB12_yukopin"/>
    <property type="match status" value="1"/>
</dbReference>
<keyword evidence="5" id="KW-0646">Protease inhibitor</keyword>
<dbReference type="PANTHER" id="PTHR11461:SF125">
    <property type="entry name" value="SERPIN B12"/>
    <property type="match status" value="1"/>
</dbReference>
<dbReference type="FunFam" id="3.30.497.10:FF:000004">
    <property type="entry name" value="Serpin family B member 1"/>
    <property type="match status" value="1"/>
</dbReference>
<keyword evidence="4" id="KW-0963">Cytoplasm</keyword>
<keyword evidence="12" id="KW-1185">Reference proteome</keyword>